<dbReference type="Gene3D" id="2.60.40.1190">
    <property type="match status" value="1"/>
</dbReference>
<comment type="caution">
    <text evidence="1">The sequence shown here is derived from an EMBL/GenBank/DDBJ whole genome shotgun (WGS) entry which is preliminary data.</text>
</comment>
<dbReference type="PROSITE" id="PS51257">
    <property type="entry name" value="PROKAR_LIPOPROTEIN"/>
    <property type="match status" value="1"/>
</dbReference>
<evidence type="ECO:0008006" key="3">
    <source>
        <dbReference type="Google" id="ProtNLM"/>
    </source>
</evidence>
<dbReference type="Proteomes" id="UP000019402">
    <property type="component" value="Unassembled WGS sequence"/>
</dbReference>
<evidence type="ECO:0000313" key="1">
    <source>
        <dbReference type="EMBL" id="GAF02512.1"/>
    </source>
</evidence>
<dbReference type="RefSeq" id="WP_044262822.1">
    <property type="nucleotide sequence ID" value="NZ_BAMD01000010.1"/>
</dbReference>
<dbReference type="EMBL" id="BAMD01000010">
    <property type="protein sequence ID" value="GAF02512.1"/>
    <property type="molecule type" value="Genomic_DNA"/>
</dbReference>
<name>W7Y3C1_9BACT</name>
<protein>
    <recommendedName>
        <fullName evidence="3">Carbohydrate-binding domain-containing protein</fullName>
    </recommendedName>
</protein>
<reference evidence="1 2" key="1">
    <citation type="journal article" date="2014" name="Genome Announc.">
        <title>Draft Genome Sequence of Cytophaga fermentans JCM 21142T, a Facultative Anaerobe Isolated from Marine Mud.</title>
        <authorList>
            <person name="Starns D."/>
            <person name="Oshima K."/>
            <person name="Suda W."/>
            <person name="Iino T."/>
            <person name="Yuki M."/>
            <person name="Inoue J."/>
            <person name="Kitamura K."/>
            <person name="Iida T."/>
            <person name="Darby A."/>
            <person name="Hattori M."/>
            <person name="Ohkuma M."/>
        </authorList>
    </citation>
    <scope>NUCLEOTIDE SEQUENCE [LARGE SCALE GENOMIC DNA]</scope>
    <source>
        <strain evidence="1 2">JCM 21142</strain>
    </source>
</reference>
<keyword evidence="2" id="KW-1185">Reference proteome</keyword>
<gene>
    <name evidence="1" type="ORF">JCM21142_31150</name>
</gene>
<accession>W7Y3C1</accession>
<dbReference type="SUPFAM" id="SSF49344">
    <property type="entry name" value="CBD9-like"/>
    <property type="match status" value="1"/>
</dbReference>
<sequence length="376" mass="43854">MLKEKPYCCFVMILFACMLGCHQTQEKALRVNEYGLSNCPSYCTPQVYAIHRLLEAPCIDGLILDDEWGEAPWSDPLVPSVKNGMDYPSNGASYKLGIKGDSLYLCAIVHDRHIWAVNDICQSYFFEDNFLEFYLDADKDEADYVVLKINALGNFCGEYRNRNNTEPILRFSLLDKPHGRCSVSVEGTLNNPLDNDEYWSFECVVPLFLQVDSVNLLQAHHSWNVNVQRTHWPFVVVSGLYKKMLNPHTGKKYPGEKWVWSFLDESSIYNPELWGVWYFNDHNLSEGEKKQQQYVEEVRWELRNIYYAQQAYLKRYGRFSKKVVGLKDVGLKVSQLRYDLHMKVQDSTFEIDIVNAEIEARYVINQEGKIWQEKLL</sequence>
<organism evidence="1 2">
    <name type="scientific">Saccharicrinis fermentans DSM 9555 = JCM 21142</name>
    <dbReference type="NCBI Taxonomy" id="869213"/>
    <lineage>
        <taxon>Bacteria</taxon>
        <taxon>Pseudomonadati</taxon>
        <taxon>Bacteroidota</taxon>
        <taxon>Bacteroidia</taxon>
        <taxon>Marinilabiliales</taxon>
        <taxon>Marinilabiliaceae</taxon>
        <taxon>Saccharicrinis</taxon>
    </lineage>
</organism>
<evidence type="ECO:0000313" key="2">
    <source>
        <dbReference type="Proteomes" id="UP000019402"/>
    </source>
</evidence>
<dbReference type="eggNOG" id="COG3509">
    <property type="taxonomic scope" value="Bacteria"/>
</dbReference>
<dbReference type="AlphaFoldDB" id="W7Y3C1"/>
<dbReference type="STRING" id="869213.GCA_000517085_02801"/>
<proteinExistence type="predicted"/>
<dbReference type="OrthoDB" id="100605at2"/>